<dbReference type="CDD" id="cd10027">
    <property type="entry name" value="UDG-F1-like"/>
    <property type="match status" value="1"/>
</dbReference>
<keyword evidence="6 9" id="KW-0227">DNA damage</keyword>
<dbReference type="SMART" id="SM00987">
    <property type="entry name" value="UreE_C"/>
    <property type="match status" value="1"/>
</dbReference>
<evidence type="ECO:0000256" key="2">
    <source>
        <dbReference type="ARBA" id="ARBA00002631"/>
    </source>
</evidence>
<dbReference type="InterPro" id="IPR002043">
    <property type="entry name" value="UDG_fam1"/>
</dbReference>
<proteinExistence type="inferred from homology"/>
<dbReference type="RefSeq" id="WP_255329348.1">
    <property type="nucleotide sequence ID" value="NZ_JAKZEU010000002.1"/>
</dbReference>
<dbReference type="SMART" id="SM00986">
    <property type="entry name" value="UDG"/>
    <property type="match status" value="1"/>
</dbReference>
<dbReference type="InterPro" id="IPR018085">
    <property type="entry name" value="Ura-DNA_Glyclase_AS"/>
</dbReference>
<evidence type="ECO:0000256" key="8">
    <source>
        <dbReference type="ARBA" id="ARBA00023204"/>
    </source>
</evidence>
<keyword evidence="7 9" id="KW-0378">Hydrolase</keyword>
<comment type="catalytic activity">
    <reaction evidence="1 9 11">
        <text>Hydrolyzes single-stranded DNA or mismatched double-stranded DNA and polynucleotides, releasing free uracil.</text>
        <dbReference type="EC" id="3.2.2.27"/>
    </reaction>
</comment>
<dbReference type="InterPro" id="IPR036895">
    <property type="entry name" value="Uracil-DNA_glycosylase-like_sf"/>
</dbReference>
<dbReference type="EC" id="3.2.2.27" evidence="4 9"/>
<keyword evidence="9" id="KW-0963">Cytoplasm</keyword>
<evidence type="ECO:0000259" key="12">
    <source>
        <dbReference type="SMART" id="SM00986"/>
    </source>
</evidence>
<dbReference type="NCBIfam" id="NF003592">
    <property type="entry name" value="PRK05254.1-5"/>
    <property type="match status" value="1"/>
</dbReference>
<evidence type="ECO:0000256" key="10">
    <source>
        <dbReference type="PROSITE-ProRule" id="PRU10072"/>
    </source>
</evidence>
<keyword evidence="8 9" id="KW-0234">DNA repair</keyword>
<evidence type="ECO:0000256" key="4">
    <source>
        <dbReference type="ARBA" id="ARBA00012030"/>
    </source>
</evidence>
<dbReference type="PANTHER" id="PTHR11264:SF0">
    <property type="entry name" value="URACIL-DNA GLYCOSYLASE"/>
    <property type="match status" value="1"/>
</dbReference>
<evidence type="ECO:0000256" key="1">
    <source>
        <dbReference type="ARBA" id="ARBA00001400"/>
    </source>
</evidence>
<sequence length="224" mass="24064">MSADRLRPPGPWQDLPFFHDDWPAIRDRLAATRDWLPGPDRVFAALEGLPPEDVRVIILGQDPYPTPGHANGLAFSVSRGTPLPRSLANIYREMKDDLGAAPNSGDLSHWAAQGVLLLNRSLSVTPGAAGAHAAWGWDQLARQAVSAAQAHRPLAFILWGAQAQKALGGLPRSTDLLVATAHPSPLSARRGFFGSKPFSRVNAWLSEHGSPAIDWIGGSASLRE</sequence>
<evidence type="ECO:0000256" key="11">
    <source>
        <dbReference type="RuleBase" id="RU003780"/>
    </source>
</evidence>
<dbReference type="PANTHER" id="PTHR11264">
    <property type="entry name" value="URACIL-DNA GLYCOSYLASE"/>
    <property type="match status" value="1"/>
</dbReference>
<evidence type="ECO:0000256" key="9">
    <source>
        <dbReference type="HAMAP-Rule" id="MF_00148"/>
    </source>
</evidence>
<evidence type="ECO:0000313" key="14">
    <source>
        <dbReference type="Proteomes" id="UP001203945"/>
    </source>
</evidence>
<dbReference type="NCBIfam" id="NF003588">
    <property type="entry name" value="PRK05254.1-1"/>
    <property type="match status" value="1"/>
</dbReference>
<comment type="subcellular location">
    <subcellularLocation>
        <location evidence="9">Cytoplasm</location>
    </subcellularLocation>
</comment>
<accession>A0ABT1MPZ7</accession>
<dbReference type="SUPFAM" id="SSF52141">
    <property type="entry name" value="Uracil-DNA glycosylase-like"/>
    <property type="match status" value="1"/>
</dbReference>
<feature type="domain" description="Uracil-DNA glycosylase-like" evidence="12">
    <location>
        <begin position="47"/>
        <end position="205"/>
    </location>
</feature>
<dbReference type="EMBL" id="JAKZEU010000002">
    <property type="protein sequence ID" value="MCQ0970373.1"/>
    <property type="molecule type" value="Genomic_DNA"/>
</dbReference>
<dbReference type="NCBIfam" id="TIGR00628">
    <property type="entry name" value="ung"/>
    <property type="match status" value="1"/>
</dbReference>
<organism evidence="13 14">
    <name type="scientific">Paracoccus albicereus</name>
    <dbReference type="NCBI Taxonomy" id="2922394"/>
    <lineage>
        <taxon>Bacteria</taxon>
        <taxon>Pseudomonadati</taxon>
        <taxon>Pseudomonadota</taxon>
        <taxon>Alphaproteobacteria</taxon>
        <taxon>Rhodobacterales</taxon>
        <taxon>Paracoccaceae</taxon>
        <taxon>Paracoccus</taxon>
    </lineage>
</organism>
<protein>
    <recommendedName>
        <fullName evidence="5 9">Uracil-DNA glycosylase</fullName>
        <shortName evidence="9">UDG</shortName>
        <ecNumber evidence="4 9">3.2.2.27</ecNumber>
    </recommendedName>
</protein>
<keyword evidence="14" id="KW-1185">Reference proteome</keyword>
<reference evidence="13 14" key="1">
    <citation type="submission" date="2022-03" db="EMBL/GenBank/DDBJ databases">
        <authorList>
            <person name="He Y."/>
        </authorList>
    </citation>
    <scope>NUCLEOTIDE SEQUENCE [LARGE SCALE GENOMIC DNA]</scope>
    <source>
        <strain evidence="13 14">TK19116</strain>
    </source>
</reference>
<dbReference type="PROSITE" id="PS00130">
    <property type="entry name" value="U_DNA_GLYCOSYLASE"/>
    <property type="match status" value="1"/>
</dbReference>
<keyword evidence="13" id="KW-0326">Glycosidase</keyword>
<comment type="function">
    <text evidence="2 9 11">Excises uracil residues from the DNA which can arise as a result of misincorporation of dUMP residues by DNA polymerase or due to deamination of cytosine.</text>
</comment>
<dbReference type="HAMAP" id="MF_00148">
    <property type="entry name" value="UDG"/>
    <property type="match status" value="1"/>
</dbReference>
<dbReference type="Proteomes" id="UP001203945">
    <property type="component" value="Unassembled WGS sequence"/>
</dbReference>
<dbReference type="Gene3D" id="3.40.470.10">
    <property type="entry name" value="Uracil-DNA glycosylase-like domain"/>
    <property type="match status" value="1"/>
</dbReference>
<evidence type="ECO:0000256" key="7">
    <source>
        <dbReference type="ARBA" id="ARBA00022801"/>
    </source>
</evidence>
<evidence type="ECO:0000256" key="3">
    <source>
        <dbReference type="ARBA" id="ARBA00008184"/>
    </source>
</evidence>
<gene>
    <name evidence="9" type="primary">ung</name>
    <name evidence="13" type="ORF">MLD63_08045</name>
</gene>
<dbReference type="InterPro" id="IPR005122">
    <property type="entry name" value="Uracil-DNA_glycosylase-like"/>
</dbReference>
<evidence type="ECO:0000256" key="5">
    <source>
        <dbReference type="ARBA" id="ARBA00018429"/>
    </source>
</evidence>
<dbReference type="Pfam" id="PF03167">
    <property type="entry name" value="UDG"/>
    <property type="match status" value="1"/>
</dbReference>
<comment type="similarity">
    <text evidence="3 9 11">Belongs to the uracil-DNA glycosylase (UDG) superfamily. UNG family.</text>
</comment>
<evidence type="ECO:0000313" key="13">
    <source>
        <dbReference type="EMBL" id="MCQ0970373.1"/>
    </source>
</evidence>
<feature type="active site" description="Proton acceptor" evidence="9 10">
    <location>
        <position position="62"/>
    </location>
</feature>
<name>A0ABT1MPZ7_9RHOB</name>
<comment type="caution">
    <text evidence="13">The sequence shown here is derived from an EMBL/GenBank/DDBJ whole genome shotgun (WGS) entry which is preliminary data.</text>
</comment>
<evidence type="ECO:0000256" key="6">
    <source>
        <dbReference type="ARBA" id="ARBA00022763"/>
    </source>
</evidence>
<dbReference type="GO" id="GO:0004844">
    <property type="term" value="F:uracil DNA N-glycosylase activity"/>
    <property type="evidence" value="ECO:0007669"/>
    <property type="project" value="UniProtKB-EC"/>
</dbReference>